<dbReference type="PANTHER" id="PTHR22916:SF51">
    <property type="entry name" value="GLYCOSYLTRANSFERASE EPSH-RELATED"/>
    <property type="match status" value="1"/>
</dbReference>
<dbReference type="EMBL" id="KC795540">
    <property type="protein sequence ID" value="AGM38882.1"/>
    <property type="molecule type" value="Genomic_DNA"/>
</dbReference>
<dbReference type="SUPFAM" id="SSF53448">
    <property type="entry name" value="Nucleotide-diphospho-sugar transferases"/>
    <property type="match status" value="1"/>
</dbReference>
<keyword evidence="1" id="KW-0328">Glycosyltransferase</keyword>
<evidence type="ECO:0000256" key="2">
    <source>
        <dbReference type="ARBA" id="ARBA00022679"/>
    </source>
</evidence>
<dbReference type="AlphaFoldDB" id="T1RPA4"/>
<dbReference type="RefSeq" id="WP_021114640.1">
    <property type="nucleotide sequence ID" value="NZ_JBLODU010000007.1"/>
</dbReference>
<keyword evidence="2 4" id="KW-0808">Transferase</keyword>
<accession>T1RPA4</accession>
<feature type="domain" description="Glycosyltransferase 2-like" evidence="3">
    <location>
        <begin position="5"/>
        <end position="167"/>
    </location>
</feature>
<dbReference type="CDD" id="cd00761">
    <property type="entry name" value="Glyco_tranf_GTA_type"/>
    <property type="match status" value="1"/>
</dbReference>
<name>T1RPA4_GLAPU</name>
<gene>
    <name evidence="4" type="primary">gltE15</name>
</gene>
<dbReference type="GO" id="GO:0016758">
    <property type="term" value="F:hexosyltransferase activity"/>
    <property type="evidence" value="ECO:0007669"/>
    <property type="project" value="UniProtKB-ARBA"/>
</dbReference>
<reference evidence="4" key="2">
    <citation type="submission" date="2013-03" db="EMBL/GenBank/DDBJ databases">
        <authorList>
            <person name="Howell K."/>
            <person name="Weinert L."/>
            <person name="Luan S.-L."/>
            <person name="Peters S."/>
            <person name="Aragon V."/>
            <person name="Angen O."/>
            <person name="Tucker A.W."/>
            <person name="Maskell D.J."/>
        </authorList>
    </citation>
    <scope>NUCLEOTIDE SEQUENCE</scope>
    <source>
        <strain evidence="4">SD-84-15995</strain>
    </source>
</reference>
<proteinExistence type="predicted"/>
<dbReference type="InterPro" id="IPR029044">
    <property type="entry name" value="Nucleotide-diphossugar_trans"/>
</dbReference>
<dbReference type="Gene3D" id="3.90.550.10">
    <property type="entry name" value="Spore Coat Polysaccharide Biosynthesis Protein SpsA, Chain A"/>
    <property type="match status" value="1"/>
</dbReference>
<reference evidence="4" key="1">
    <citation type="journal article" date="2013" name="J. Bacteriol.">
        <title>Gene content and diversity of the loci encoding biosynthesis of capsular polysaccharides of the 15 serovar reference strains of Haemophilus parasuis.</title>
        <authorList>
            <consortium name="BRaDP1T Consortium"/>
            <person name="Howell K.J."/>
            <person name="Weinert L.A."/>
            <person name="Luan S.L."/>
            <person name="Peters S.E."/>
            <person name="Chaudhuri R.R."/>
            <person name="Harris D."/>
            <person name="Angen O."/>
            <person name="Aragon V."/>
            <person name="Parkhill J."/>
            <person name="Langford P.R."/>
            <person name="Rycroft A.N."/>
            <person name="Wren B.W."/>
            <person name="Tucker A.W."/>
            <person name="Maskell D.J."/>
        </authorList>
    </citation>
    <scope>NUCLEOTIDE SEQUENCE</scope>
    <source>
        <strain evidence="4">SD-84-15995</strain>
    </source>
</reference>
<evidence type="ECO:0000259" key="3">
    <source>
        <dbReference type="Pfam" id="PF00535"/>
    </source>
</evidence>
<dbReference type="PANTHER" id="PTHR22916">
    <property type="entry name" value="GLYCOSYLTRANSFERASE"/>
    <property type="match status" value="1"/>
</dbReference>
<dbReference type="Pfam" id="PF00535">
    <property type="entry name" value="Glycos_transf_2"/>
    <property type="match status" value="1"/>
</dbReference>
<dbReference type="InterPro" id="IPR001173">
    <property type="entry name" value="Glyco_trans_2-like"/>
</dbReference>
<sequence>MYKISIVVPIYNSQKYIEKCLESLFQQDFLSIEYIFVNDCSTDKSLDIIESTLKKYPNRSKDSIIITNECNLGSGASRKKGIMNASGEYILQIDSDDWIELNTCSSLYDVAKLSNADIVSSDYYENFYDKEVYIQQDYTNDPEDFKKILTGKVHSSFCNKLIKRTLYSENNIYPPENYSLYEDKITILQLFYRSSKKEYIPKAFLHYRKHHGSMTSYSFNEKYVNDTILFLSELSDFFKKENLKDTYLEELNASILYHKKIFMMKEKYYNLFENLYPEVNKLKYVFGIDTFDWKRKIIMIMSMIFSRRIMGLSYKIYKKL</sequence>
<organism evidence="4">
    <name type="scientific">Glaesserella parasuis</name>
    <name type="common">Haemophilus parasuis</name>
    <dbReference type="NCBI Taxonomy" id="738"/>
    <lineage>
        <taxon>Bacteria</taxon>
        <taxon>Pseudomonadati</taxon>
        <taxon>Pseudomonadota</taxon>
        <taxon>Gammaproteobacteria</taxon>
        <taxon>Pasteurellales</taxon>
        <taxon>Pasteurellaceae</taxon>
        <taxon>Glaesserella</taxon>
    </lineage>
</organism>
<evidence type="ECO:0000313" key="4">
    <source>
        <dbReference type="EMBL" id="AGM38882.1"/>
    </source>
</evidence>
<protein>
    <submittedName>
        <fullName evidence="4">Glycosyltransferase</fullName>
    </submittedName>
</protein>
<evidence type="ECO:0000256" key="1">
    <source>
        <dbReference type="ARBA" id="ARBA00022676"/>
    </source>
</evidence>